<organism evidence="2 3">
    <name type="scientific">Nakamurella alba</name>
    <dbReference type="NCBI Taxonomy" id="2665158"/>
    <lineage>
        <taxon>Bacteria</taxon>
        <taxon>Bacillati</taxon>
        <taxon>Actinomycetota</taxon>
        <taxon>Actinomycetes</taxon>
        <taxon>Nakamurellales</taxon>
        <taxon>Nakamurellaceae</taxon>
        <taxon>Nakamurella</taxon>
    </lineage>
</organism>
<feature type="transmembrane region" description="Helical" evidence="1">
    <location>
        <begin position="44"/>
        <end position="65"/>
    </location>
</feature>
<dbReference type="AlphaFoldDB" id="A0A7K1FF16"/>
<dbReference type="InterPro" id="IPR009339">
    <property type="entry name" value="DUF998"/>
</dbReference>
<reference evidence="2 3" key="1">
    <citation type="submission" date="2019-11" db="EMBL/GenBank/DDBJ databases">
        <authorList>
            <person name="Jiang L.-Q."/>
        </authorList>
    </citation>
    <scope>NUCLEOTIDE SEQUENCE [LARGE SCALE GENOMIC DNA]</scope>
    <source>
        <strain evidence="2 3">YIM 132087</strain>
    </source>
</reference>
<comment type="caution">
    <text evidence="2">The sequence shown here is derived from an EMBL/GenBank/DDBJ whole genome shotgun (WGS) entry which is preliminary data.</text>
</comment>
<keyword evidence="3" id="KW-1185">Reference proteome</keyword>
<keyword evidence="1" id="KW-0472">Membrane</keyword>
<sequence>MLGTVGVVGAASSIVLVGLLHVIPPTNQTSLVRRTISEYGLSDLAWVFNAGVVALALGSLAVFAAPLVSGSMRKLSFGHLFGTLWVVGMLTLVVFPKHNWSVGPSASGTVHRMASLVAFLALPLAVILLVRADKVRSWASRTAFWFAVISPLWFVWILVAMLVSSTTRWWQAVPLGLVERGLALTEVLAVVFLGIHALLAARPSRQRQSDLSPLPASAI</sequence>
<gene>
    <name evidence="2" type="ORF">GIS00_01735</name>
</gene>
<feature type="transmembrane region" description="Helical" evidence="1">
    <location>
        <begin position="7"/>
        <end position="24"/>
    </location>
</feature>
<evidence type="ECO:0000313" key="2">
    <source>
        <dbReference type="EMBL" id="MTD12666.1"/>
    </source>
</evidence>
<protein>
    <submittedName>
        <fullName evidence="2">DUF998 domain-containing protein</fullName>
    </submittedName>
</protein>
<evidence type="ECO:0000313" key="3">
    <source>
        <dbReference type="Proteomes" id="UP000460221"/>
    </source>
</evidence>
<keyword evidence="1" id="KW-1133">Transmembrane helix</keyword>
<name>A0A7K1FF16_9ACTN</name>
<dbReference type="Proteomes" id="UP000460221">
    <property type="component" value="Unassembled WGS sequence"/>
</dbReference>
<feature type="transmembrane region" description="Helical" evidence="1">
    <location>
        <begin position="77"/>
        <end position="95"/>
    </location>
</feature>
<dbReference type="Pfam" id="PF06197">
    <property type="entry name" value="DUF998"/>
    <property type="match status" value="1"/>
</dbReference>
<proteinExistence type="predicted"/>
<feature type="transmembrane region" description="Helical" evidence="1">
    <location>
        <begin position="183"/>
        <end position="201"/>
    </location>
</feature>
<accession>A0A7K1FF16</accession>
<keyword evidence="1" id="KW-0812">Transmembrane</keyword>
<feature type="transmembrane region" description="Helical" evidence="1">
    <location>
        <begin position="142"/>
        <end position="163"/>
    </location>
</feature>
<feature type="transmembrane region" description="Helical" evidence="1">
    <location>
        <begin position="110"/>
        <end position="130"/>
    </location>
</feature>
<evidence type="ECO:0000256" key="1">
    <source>
        <dbReference type="SAM" id="Phobius"/>
    </source>
</evidence>
<dbReference type="EMBL" id="WLYK01000001">
    <property type="protein sequence ID" value="MTD12666.1"/>
    <property type="molecule type" value="Genomic_DNA"/>
</dbReference>